<proteinExistence type="predicted"/>
<comment type="caution">
    <text evidence="1">The sequence shown here is derived from an EMBL/GenBank/DDBJ whole genome shotgun (WGS) entry which is preliminary data.</text>
</comment>
<evidence type="ECO:0000313" key="2">
    <source>
        <dbReference type="Proteomes" id="UP000319619"/>
    </source>
</evidence>
<evidence type="ECO:0000313" key="1">
    <source>
        <dbReference type="EMBL" id="TKJ40678.1"/>
    </source>
</evidence>
<gene>
    <name evidence="1" type="ORF">CEE37_06865</name>
</gene>
<dbReference type="EMBL" id="NJBN01000004">
    <property type="protein sequence ID" value="TKJ40678.1"/>
    <property type="molecule type" value="Genomic_DNA"/>
</dbReference>
<dbReference type="AlphaFoldDB" id="A0A532V0H9"/>
<reference evidence="1 2" key="1">
    <citation type="submission" date="2017-06" db="EMBL/GenBank/DDBJ databases">
        <title>Novel microbial phyla capable of carbon fixation and sulfur reduction in deep-sea sediments.</title>
        <authorList>
            <person name="Huang J."/>
            <person name="Baker B."/>
            <person name="Wang Y."/>
        </authorList>
    </citation>
    <scope>NUCLEOTIDE SEQUENCE [LARGE SCALE GENOMIC DNA]</scope>
    <source>
        <strain evidence="1">B3_LCP</strain>
    </source>
</reference>
<accession>A0A532V0H9</accession>
<protein>
    <submittedName>
        <fullName evidence="1">Uncharacterized protein</fullName>
    </submittedName>
</protein>
<name>A0A532V0H9_UNCL8</name>
<dbReference type="Proteomes" id="UP000319619">
    <property type="component" value="Unassembled WGS sequence"/>
</dbReference>
<organism evidence="1 2">
    <name type="scientific">candidate division LCP-89 bacterium B3_LCP</name>
    <dbReference type="NCBI Taxonomy" id="2012998"/>
    <lineage>
        <taxon>Bacteria</taxon>
        <taxon>Pseudomonadati</taxon>
        <taxon>Bacteria division LCP-89</taxon>
    </lineage>
</organism>
<sequence>MQAGRSNIFILILLLGFFSLSWNQIHDLVHPCSNLTEELPPAATQDQPIETPAEHVENCGKHVCIWTTFITIANQPSVSQIDHTSTLPLIPSDLLPESPDLGGIYRPPRSFTA</sequence>